<dbReference type="EMBL" id="CAJPIN010000872">
    <property type="protein sequence ID" value="CAG2053993.1"/>
    <property type="molecule type" value="Genomic_DNA"/>
</dbReference>
<proteinExistence type="predicted"/>
<dbReference type="InterPro" id="IPR013783">
    <property type="entry name" value="Ig-like_fold"/>
</dbReference>
<accession>A0ABN7NKI4</accession>
<name>A0ABN7NKI4_TIMPD</name>
<keyword evidence="2" id="KW-1185">Reference proteome</keyword>
<dbReference type="Proteomes" id="UP001153148">
    <property type="component" value="Unassembled WGS sequence"/>
</dbReference>
<gene>
    <name evidence="1" type="ORF">TPAB3V08_LOCUS1033</name>
</gene>
<protein>
    <recommendedName>
        <fullName evidence="3">Fibronectin type-III domain-containing protein</fullName>
    </recommendedName>
</protein>
<evidence type="ECO:0000313" key="2">
    <source>
        <dbReference type="Proteomes" id="UP001153148"/>
    </source>
</evidence>
<evidence type="ECO:0008006" key="3">
    <source>
        <dbReference type="Google" id="ProtNLM"/>
    </source>
</evidence>
<evidence type="ECO:0000313" key="1">
    <source>
        <dbReference type="EMBL" id="CAG2053993.1"/>
    </source>
</evidence>
<dbReference type="InterPro" id="IPR003961">
    <property type="entry name" value="FN3_dom"/>
</dbReference>
<comment type="caution">
    <text evidence="1">The sequence shown here is derived from an EMBL/GenBank/DDBJ whole genome shotgun (WGS) entry which is preliminary data.</text>
</comment>
<reference evidence="1" key="1">
    <citation type="submission" date="2021-03" db="EMBL/GenBank/DDBJ databases">
        <authorList>
            <person name="Tran Van P."/>
        </authorList>
    </citation>
    <scope>NUCLEOTIDE SEQUENCE</scope>
</reference>
<dbReference type="InterPro" id="IPR036116">
    <property type="entry name" value="FN3_sf"/>
</dbReference>
<dbReference type="CDD" id="cd00063">
    <property type="entry name" value="FN3"/>
    <property type="match status" value="1"/>
</dbReference>
<sequence>MIGLCWDCVRNVLDRDLGKSLLKRSKITQSQHGLSTVLSDNDTYGYLSYGGGRGEWNDVILPAIASELHTQQMYYLIKGLESGTKYEAKVQAKNRFGWSQVSDSFQFYTRGLVMPQTSCIDWSKRVPFREECTKRPTAKEGMHPHLYGESVGNFVSHANFQGSVDLKYTITFDDQ</sequence>
<dbReference type="Gene3D" id="2.60.40.10">
    <property type="entry name" value="Immunoglobulins"/>
    <property type="match status" value="1"/>
</dbReference>
<dbReference type="SUPFAM" id="SSF49265">
    <property type="entry name" value="Fibronectin type III"/>
    <property type="match status" value="1"/>
</dbReference>
<organism evidence="1 2">
    <name type="scientific">Timema podura</name>
    <name type="common">Walking stick</name>
    <dbReference type="NCBI Taxonomy" id="61482"/>
    <lineage>
        <taxon>Eukaryota</taxon>
        <taxon>Metazoa</taxon>
        <taxon>Ecdysozoa</taxon>
        <taxon>Arthropoda</taxon>
        <taxon>Hexapoda</taxon>
        <taxon>Insecta</taxon>
        <taxon>Pterygota</taxon>
        <taxon>Neoptera</taxon>
        <taxon>Polyneoptera</taxon>
        <taxon>Phasmatodea</taxon>
        <taxon>Timematodea</taxon>
        <taxon>Timematoidea</taxon>
        <taxon>Timematidae</taxon>
        <taxon>Timema</taxon>
    </lineage>
</organism>